<keyword evidence="3" id="KW-1185">Reference proteome</keyword>
<keyword evidence="1" id="KW-0732">Signal</keyword>
<dbReference type="eggNOG" id="ENOG502SBEB">
    <property type="taxonomic scope" value="Eukaryota"/>
</dbReference>
<name>T1ISL6_STRMM</name>
<evidence type="ECO:0000313" key="2">
    <source>
        <dbReference type="EnsemblMetazoa" id="SMAR004096-PA"/>
    </source>
</evidence>
<dbReference type="Gene3D" id="2.10.90.10">
    <property type="entry name" value="Cystine-knot cytokines"/>
    <property type="match status" value="1"/>
</dbReference>
<dbReference type="Proteomes" id="UP000014500">
    <property type="component" value="Unassembled WGS sequence"/>
</dbReference>
<feature type="signal peptide" evidence="1">
    <location>
        <begin position="1"/>
        <end position="16"/>
    </location>
</feature>
<dbReference type="InterPro" id="IPR052876">
    <property type="entry name" value="Insect_Hormone_Regulators"/>
</dbReference>
<proteinExistence type="predicted"/>
<dbReference type="EnsemblMetazoa" id="SMAR004096-RA">
    <property type="protein sequence ID" value="SMAR004096-PA"/>
    <property type="gene ID" value="SMAR004096"/>
</dbReference>
<evidence type="ECO:0000313" key="3">
    <source>
        <dbReference type="Proteomes" id="UP000014500"/>
    </source>
</evidence>
<accession>T1ISL6</accession>
<organism evidence="2 3">
    <name type="scientific">Strigamia maritima</name>
    <name type="common">European centipede</name>
    <name type="synonym">Geophilus maritimus</name>
    <dbReference type="NCBI Taxonomy" id="126957"/>
    <lineage>
        <taxon>Eukaryota</taxon>
        <taxon>Metazoa</taxon>
        <taxon>Ecdysozoa</taxon>
        <taxon>Arthropoda</taxon>
        <taxon>Myriapoda</taxon>
        <taxon>Chilopoda</taxon>
        <taxon>Pleurostigmophora</taxon>
        <taxon>Geophilomorpha</taxon>
        <taxon>Linotaeniidae</taxon>
        <taxon>Strigamia</taxon>
    </lineage>
</organism>
<evidence type="ECO:0008006" key="4">
    <source>
        <dbReference type="Google" id="ProtNLM"/>
    </source>
</evidence>
<dbReference type="EMBL" id="JH431441">
    <property type="status" value="NOT_ANNOTATED_CDS"/>
    <property type="molecule type" value="Genomic_DNA"/>
</dbReference>
<sequence length="288" mass="33684">MLKITLVGLCIWISFATLETQHDHHAMYDKLMDQSKPREMAKKKATSTKFNRKSDKTGHGEKVICEPTPLETLNRILGPGFNARYMAVEKPQELRVKSDVVDEKVVNPNEQRDARMIRQHDEVEDFAVDPNFSRILSDTILSREKRSVDLVGLNDEKEEKNVMTNFLETMGKATSKTSKTTETNDRLWTCEWSEHWLDLGNDYFPRYIRTAKCTTEKCWFNFFKCEGRAFTVKVLRKRQDECISHVNNKTVILLEDWVFEERAVNFCCVCVPVWKKKKATLIFFFFSS</sequence>
<dbReference type="InterPro" id="IPR029034">
    <property type="entry name" value="Cystine-knot_cytokine"/>
</dbReference>
<dbReference type="HOGENOM" id="CLU_967470_0_0_1"/>
<dbReference type="SUPFAM" id="SSF57501">
    <property type="entry name" value="Cystine-knot cytokines"/>
    <property type="match status" value="1"/>
</dbReference>
<reference evidence="3" key="1">
    <citation type="submission" date="2011-05" db="EMBL/GenBank/DDBJ databases">
        <authorList>
            <person name="Richards S.R."/>
            <person name="Qu J."/>
            <person name="Jiang H."/>
            <person name="Jhangiani S.N."/>
            <person name="Agravi P."/>
            <person name="Goodspeed R."/>
            <person name="Gross S."/>
            <person name="Mandapat C."/>
            <person name="Jackson L."/>
            <person name="Mathew T."/>
            <person name="Pu L."/>
            <person name="Thornton R."/>
            <person name="Saada N."/>
            <person name="Wilczek-Boney K.B."/>
            <person name="Lee S."/>
            <person name="Kovar C."/>
            <person name="Wu Y."/>
            <person name="Scherer S.E."/>
            <person name="Worley K.C."/>
            <person name="Muzny D.M."/>
            <person name="Gibbs R."/>
        </authorList>
    </citation>
    <scope>NUCLEOTIDE SEQUENCE</scope>
    <source>
        <strain evidence="3">Brora</strain>
    </source>
</reference>
<dbReference type="AlphaFoldDB" id="T1ISL6"/>
<dbReference type="PhylomeDB" id="T1ISL6"/>
<dbReference type="GO" id="GO:0005102">
    <property type="term" value="F:signaling receptor binding"/>
    <property type="evidence" value="ECO:0007669"/>
    <property type="project" value="TreeGrafter"/>
</dbReference>
<evidence type="ECO:0000256" key="1">
    <source>
        <dbReference type="SAM" id="SignalP"/>
    </source>
</evidence>
<dbReference type="PANTHER" id="PTHR39940:SF1">
    <property type="entry name" value="PROTHORACICOTROPIC HORMONE, ISOFORM F"/>
    <property type="match status" value="1"/>
</dbReference>
<dbReference type="STRING" id="126957.T1ISL6"/>
<protein>
    <recommendedName>
        <fullName evidence="4">Spaetzle domain-containing protein</fullName>
    </recommendedName>
</protein>
<dbReference type="OMA" id="RAVNFCC"/>
<feature type="chain" id="PRO_5004590013" description="Spaetzle domain-containing protein" evidence="1">
    <location>
        <begin position="17"/>
        <end position="288"/>
    </location>
</feature>
<reference evidence="2" key="2">
    <citation type="submission" date="2015-02" db="UniProtKB">
        <authorList>
            <consortium name="EnsemblMetazoa"/>
        </authorList>
    </citation>
    <scope>IDENTIFICATION</scope>
</reference>
<dbReference type="PANTHER" id="PTHR39940">
    <property type="entry name" value="PROTHORACICOTROPIC HORMONE, ISOFORM F"/>
    <property type="match status" value="1"/>
</dbReference>